<keyword evidence="2" id="KW-0479">Metal-binding</keyword>
<reference evidence="5" key="1">
    <citation type="journal article" date="2023" name="Insect Mol. Biol.">
        <title>Genome sequencing provides insights into the evolution of gene families encoding plant cell wall-degrading enzymes in longhorned beetles.</title>
        <authorList>
            <person name="Shin N.R."/>
            <person name="Okamura Y."/>
            <person name="Kirsch R."/>
            <person name="Pauchet Y."/>
        </authorList>
    </citation>
    <scope>NUCLEOTIDE SEQUENCE</scope>
    <source>
        <strain evidence="5">RBIC_L_NR</strain>
    </source>
</reference>
<dbReference type="GO" id="GO:0046872">
    <property type="term" value="F:metal ion binding"/>
    <property type="evidence" value="ECO:0007669"/>
    <property type="project" value="UniProtKB-KW"/>
</dbReference>
<evidence type="ECO:0000256" key="4">
    <source>
        <dbReference type="ARBA" id="ARBA00023049"/>
    </source>
</evidence>
<protein>
    <submittedName>
        <fullName evidence="5">Uncharacterized protein</fullName>
    </submittedName>
</protein>
<keyword evidence="3" id="KW-0378">Hydrolase</keyword>
<dbReference type="AlphaFoldDB" id="A0AAV8Y425"/>
<evidence type="ECO:0000256" key="3">
    <source>
        <dbReference type="ARBA" id="ARBA00022801"/>
    </source>
</evidence>
<dbReference type="PANTHER" id="PTHR48480">
    <property type="match status" value="1"/>
</dbReference>
<keyword evidence="1" id="KW-0645">Protease</keyword>
<dbReference type="InterPro" id="IPR052433">
    <property type="entry name" value="X-Pro_dipept-like"/>
</dbReference>
<keyword evidence="6" id="KW-1185">Reference proteome</keyword>
<dbReference type="Gene3D" id="3.90.230.10">
    <property type="entry name" value="Creatinase/methionine aminopeptidase superfamily"/>
    <property type="match status" value="1"/>
</dbReference>
<gene>
    <name evidence="5" type="ORF">NQ314_009182</name>
</gene>
<evidence type="ECO:0000313" key="5">
    <source>
        <dbReference type="EMBL" id="KAJ8945647.1"/>
    </source>
</evidence>
<dbReference type="EMBL" id="JANEYF010002501">
    <property type="protein sequence ID" value="KAJ8945647.1"/>
    <property type="molecule type" value="Genomic_DNA"/>
</dbReference>
<evidence type="ECO:0000313" key="6">
    <source>
        <dbReference type="Proteomes" id="UP001162156"/>
    </source>
</evidence>
<name>A0AAV8Y425_9CUCU</name>
<comment type="caution">
    <text evidence="5">The sequence shown here is derived from an EMBL/GenBank/DDBJ whole genome shotgun (WGS) entry which is preliminary data.</text>
</comment>
<dbReference type="SUPFAM" id="SSF55920">
    <property type="entry name" value="Creatinase/aminopeptidase"/>
    <property type="match status" value="1"/>
</dbReference>
<organism evidence="5 6">
    <name type="scientific">Rhamnusium bicolor</name>
    <dbReference type="NCBI Taxonomy" id="1586634"/>
    <lineage>
        <taxon>Eukaryota</taxon>
        <taxon>Metazoa</taxon>
        <taxon>Ecdysozoa</taxon>
        <taxon>Arthropoda</taxon>
        <taxon>Hexapoda</taxon>
        <taxon>Insecta</taxon>
        <taxon>Pterygota</taxon>
        <taxon>Neoptera</taxon>
        <taxon>Endopterygota</taxon>
        <taxon>Coleoptera</taxon>
        <taxon>Polyphaga</taxon>
        <taxon>Cucujiformia</taxon>
        <taxon>Chrysomeloidea</taxon>
        <taxon>Cerambycidae</taxon>
        <taxon>Lepturinae</taxon>
        <taxon>Rhagiini</taxon>
        <taxon>Rhamnusium</taxon>
    </lineage>
</organism>
<dbReference type="GO" id="GO:0008237">
    <property type="term" value="F:metallopeptidase activity"/>
    <property type="evidence" value="ECO:0007669"/>
    <property type="project" value="UniProtKB-KW"/>
</dbReference>
<keyword evidence="4" id="KW-0482">Metalloprotease</keyword>
<dbReference type="InterPro" id="IPR036005">
    <property type="entry name" value="Creatinase/aminopeptidase-like"/>
</dbReference>
<dbReference type="PANTHER" id="PTHR48480:SF2">
    <property type="entry name" value="PEPTIDASE D"/>
    <property type="match status" value="1"/>
</dbReference>
<dbReference type="Proteomes" id="UP001162156">
    <property type="component" value="Unassembled WGS sequence"/>
</dbReference>
<evidence type="ECO:0000256" key="1">
    <source>
        <dbReference type="ARBA" id="ARBA00022670"/>
    </source>
</evidence>
<sequence length="60" mass="6821">MNLLDQALVNPNQSKFLVPEVLQRFRGFGGVRIEDDVVITKNGIVNLTKVPRTYVLYIMS</sequence>
<proteinExistence type="predicted"/>
<accession>A0AAV8Y425</accession>
<evidence type="ECO:0000256" key="2">
    <source>
        <dbReference type="ARBA" id="ARBA00022723"/>
    </source>
</evidence>
<dbReference type="GO" id="GO:0006508">
    <property type="term" value="P:proteolysis"/>
    <property type="evidence" value="ECO:0007669"/>
    <property type="project" value="UniProtKB-KW"/>
</dbReference>